<proteinExistence type="predicted"/>
<feature type="region of interest" description="Disordered" evidence="1">
    <location>
        <begin position="65"/>
        <end position="92"/>
    </location>
</feature>
<keyword evidence="3" id="KW-1185">Reference proteome</keyword>
<reference evidence="3" key="1">
    <citation type="submission" date="2010-08" db="EMBL/GenBank/DDBJ databases">
        <authorList>
            <consortium name="Caenorhabditis japonica Sequencing Consortium"/>
            <person name="Wilson R.K."/>
        </authorList>
    </citation>
    <scope>NUCLEOTIDE SEQUENCE [LARGE SCALE GENOMIC DNA]</scope>
    <source>
        <strain evidence="3">DF5081</strain>
    </source>
</reference>
<protein>
    <submittedName>
        <fullName evidence="2">Uncharacterized protein</fullName>
    </submittedName>
</protein>
<dbReference type="EnsemblMetazoa" id="CJA19358.1">
    <property type="protein sequence ID" value="CJA19358.1"/>
    <property type="gene ID" value="WBGene00138562"/>
</dbReference>
<name>A0A8R1E3H9_CAEJA</name>
<organism evidence="2 3">
    <name type="scientific">Caenorhabditis japonica</name>
    <dbReference type="NCBI Taxonomy" id="281687"/>
    <lineage>
        <taxon>Eukaryota</taxon>
        <taxon>Metazoa</taxon>
        <taxon>Ecdysozoa</taxon>
        <taxon>Nematoda</taxon>
        <taxon>Chromadorea</taxon>
        <taxon>Rhabditida</taxon>
        <taxon>Rhabditina</taxon>
        <taxon>Rhabditomorpha</taxon>
        <taxon>Rhabditoidea</taxon>
        <taxon>Rhabditidae</taxon>
        <taxon>Peloderinae</taxon>
        <taxon>Caenorhabditis</taxon>
    </lineage>
</organism>
<dbReference type="AlphaFoldDB" id="A0A8R1E3H9"/>
<sequence length="162" mass="18824">MAQQNSSGDITTKRQYCLHCAIERQARLPPQRKYPVDSPYWVRYHCHQHNTFWWYHRTPPRNRHTRILTPRPKTMRDPLPTTASWTLAPPDQMEPVTAPPNQYFAPLYPSLQFGVPHFGIFNPQIHSMEDMYGGLNTEPPAAPIYGQPPQFSANQSNLAQRM</sequence>
<accession>A0A8R1E3H9</accession>
<evidence type="ECO:0000313" key="2">
    <source>
        <dbReference type="EnsemblMetazoa" id="CJA19358.1"/>
    </source>
</evidence>
<evidence type="ECO:0000313" key="3">
    <source>
        <dbReference type="Proteomes" id="UP000005237"/>
    </source>
</evidence>
<evidence type="ECO:0000256" key="1">
    <source>
        <dbReference type="SAM" id="MobiDB-lite"/>
    </source>
</evidence>
<reference evidence="2" key="2">
    <citation type="submission" date="2022-06" db="UniProtKB">
        <authorList>
            <consortium name="EnsemblMetazoa"/>
        </authorList>
    </citation>
    <scope>IDENTIFICATION</scope>
    <source>
        <strain evidence="2">DF5081</strain>
    </source>
</reference>
<dbReference type="Proteomes" id="UP000005237">
    <property type="component" value="Unassembled WGS sequence"/>
</dbReference>